<dbReference type="Gramene" id="ONK76554">
    <property type="protein sequence ID" value="ONK76554"/>
    <property type="gene ID" value="A4U43_C03F29480"/>
</dbReference>
<name>A0A5P1FET1_ASPOF</name>
<dbReference type="Proteomes" id="UP000243459">
    <property type="component" value="Chromosome 3"/>
</dbReference>
<sequence length="147" mass="16708">MISQFFSVIINNFPPSSSTLHRILRSSKFLGIGQLFSDLGLASSVLIDPVSISSRHQPVKIHTRWRSPQTPKPNSNHHDIDIFSKFVLNIGKTYKFLVKLDENSKDERAQGKIIAQEIQIQEDITINIDDDDSVLDLPKKKIKVEKD</sequence>
<evidence type="ECO:0000313" key="2">
    <source>
        <dbReference type="Proteomes" id="UP000243459"/>
    </source>
</evidence>
<proteinExistence type="predicted"/>
<evidence type="ECO:0000313" key="1">
    <source>
        <dbReference type="EMBL" id="ONK76554.1"/>
    </source>
</evidence>
<keyword evidence="2" id="KW-1185">Reference proteome</keyword>
<reference evidence="2" key="1">
    <citation type="journal article" date="2017" name="Nat. Commun.">
        <title>The asparagus genome sheds light on the origin and evolution of a young Y chromosome.</title>
        <authorList>
            <person name="Harkess A."/>
            <person name="Zhou J."/>
            <person name="Xu C."/>
            <person name="Bowers J.E."/>
            <person name="Van der Hulst R."/>
            <person name="Ayyampalayam S."/>
            <person name="Mercati F."/>
            <person name="Riccardi P."/>
            <person name="McKain M.R."/>
            <person name="Kakrana A."/>
            <person name="Tang H."/>
            <person name="Ray J."/>
            <person name="Groenendijk J."/>
            <person name="Arikit S."/>
            <person name="Mathioni S.M."/>
            <person name="Nakano M."/>
            <person name="Shan H."/>
            <person name="Telgmann-Rauber A."/>
            <person name="Kanno A."/>
            <person name="Yue Z."/>
            <person name="Chen H."/>
            <person name="Li W."/>
            <person name="Chen Y."/>
            <person name="Xu X."/>
            <person name="Zhang Y."/>
            <person name="Luo S."/>
            <person name="Chen H."/>
            <person name="Gao J."/>
            <person name="Mao Z."/>
            <person name="Pires J.C."/>
            <person name="Luo M."/>
            <person name="Kudrna D."/>
            <person name="Wing R.A."/>
            <person name="Meyers B.C."/>
            <person name="Yi K."/>
            <person name="Kong H."/>
            <person name="Lavrijsen P."/>
            <person name="Sunseri F."/>
            <person name="Falavigna A."/>
            <person name="Ye Y."/>
            <person name="Leebens-Mack J.H."/>
            <person name="Chen G."/>
        </authorList>
    </citation>
    <scope>NUCLEOTIDE SEQUENCE [LARGE SCALE GENOMIC DNA]</scope>
    <source>
        <strain evidence="2">cv. DH0086</strain>
    </source>
</reference>
<protein>
    <submittedName>
        <fullName evidence="1">Uncharacterized protein</fullName>
    </submittedName>
</protein>
<gene>
    <name evidence="1" type="ORF">A4U43_C03F29480</name>
</gene>
<dbReference type="EMBL" id="CM007383">
    <property type="protein sequence ID" value="ONK76554.1"/>
    <property type="molecule type" value="Genomic_DNA"/>
</dbReference>
<organism evidence="1 2">
    <name type="scientific">Asparagus officinalis</name>
    <name type="common">Garden asparagus</name>
    <dbReference type="NCBI Taxonomy" id="4686"/>
    <lineage>
        <taxon>Eukaryota</taxon>
        <taxon>Viridiplantae</taxon>
        <taxon>Streptophyta</taxon>
        <taxon>Embryophyta</taxon>
        <taxon>Tracheophyta</taxon>
        <taxon>Spermatophyta</taxon>
        <taxon>Magnoliopsida</taxon>
        <taxon>Liliopsida</taxon>
        <taxon>Asparagales</taxon>
        <taxon>Asparagaceae</taxon>
        <taxon>Asparagoideae</taxon>
        <taxon>Asparagus</taxon>
    </lineage>
</organism>
<dbReference type="AlphaFoldDB" id="A0A5P1FET1"/>
<accession>A0A5P1FET1</accession>